<dbReference type="InterPro" id="IPR026103">
    <property type="entry name" value="HARBI1_animal"/>
</dbReference>
<feature type="non-terminal residue" evidence="1">
    <location>
        <position position="193"/>
    </location>
</feature>
<evidence type="ECO:0000313" key="1">
    <source>
        <dbReference type="EMBL" id="ELT89758.1"/>
    </source>
</evidence>
<dbReference type="HOGENOM" id="CLU_018552_13_5_1"/>
<protein>
    <recommendedName>
        <fullName evidence="4">DDE Tnp4 domain-containing protein</fullName>
    </recommendedName>
</protein>
<gene>
    <name evidence="1" type="ORF">CAPTEDRAFT_216726</name>
</gene>
<evidence type="ECO:0008006" key="4">
    <source>
        <dbReference type="Google" id="ProtNLM"/>
    </source>
</evidence>
<dbReference type="PRINTS" id="PR02086">
    <property type="entry name" value="PUTNUCHARBI1"/>
</dbReference>
<sequence>MDRQRIFTFIFDIQILNMQYMGIEFLFRPQTRRSRLYEERLRLETIPDHKLKHYRLPRAMIKSLSEEYGRSSFNNVTERGHAIPPDTQVLVALRFYGKGGFQSELAAIHGVSRSSVSRIIRHVSEFLCSKAAESMTLPKSRQRQMQSMQKFHGKRNIPGILGCIDGTHIGILAPAKDEWAYVNRKGGHSINVQ</sequence>
<keyword evidence="3" id="KW-1185">Reference proteome</keyword>
<organism evidence="1">
    <name type="scientific">Capitella teleta</name>
    <name type="common">Polychaete worm</name>
    <dbReference type="NCBI Taxonomy" id="283909"/>
    <lineage>
        <taxon>Eukaryota</taxon>
        <taxon>Metazoa</taxon>
        <taxon>Spiralia</taxon>
        <taxon>Lophotrochozoa</taxon>
        <taxon>Annelida</taxon>
        <taxon>Polychaeta</taxon>
        <taxon>Sedentaria</taxon>
        <taxon>Scolecida</taxon>
        <taxon>Capitellidae</taxon>
        <taxon>Capitella</taxon>
    </lineage>
</organism>
<dbReference type="STRING" id="283909.R7T8M7"/>
<dbReference type="OrthoDB" id="6124324at2759"/>
<evidence type="ECO:0000313" key="2">
    <source>
        <dbReference type="EnsemblMetazoa" id="CapteP216726"/>
    </source>
</evidence>
<dbReference type="OMA" id="INCTHIR"/>
<dbReference type="EMBL" id="KB311200">
    <property type="protein sequence ID" value="ELT89758.1"/>
    <property type="molecule type" value="Genomic_DNA"/>
</dbReference>
<proteinExistence type="predicted"/>
<reference evidence="2" key="3">
    <citation type="submission" date="2015-06" db="UniProtKB">
        <authorList>
            <consortium name="EnsemblMetazoa"/>
        </authorList>
    </citation>
    <scope>IDENTIFICATION</scope>
</reference>
<evidence type="ECO:0000313" key="3">
    <source>
        <dbReference type="Proteomes" id="UP000014760"/>
    </source>
</evidence>
<name>R7T8M7_CAPTE</name>
<dbReference type="AlphaFoldDB" id="R7T8M7"/>
<reference evidence="1 3" key="2">
    <citation type="journal article" date="2013" name="Nature">
        <title>Insights into bilaterian evolution from three spiralian genomes.</title>
        <authorList>
            <person name="Simakov O."/>
            <person name="Marletaz F."/>
            <person name="Cho S.J."/>
            <person name="Edsinger-Gonzales E."/>
            <person name="Havlak P."/>
            <person name="Hellsten U."/>
            <person name="Kuo D.H."/>
            <person name="Larsson T."/>
            <person name="Lv J."/>
            <person name="Arendt D."/>
            <person name="Savage R."/>
            <person name="Osoegawa K."/>
            <person name="de Jong P."/>
            <person name="Grimwood J."/>
            <person name="Chapman J.A."/>
            <person name="Shapiro H."/>
            <person name="Aerts A."/>
            <person name="Otillar R.P."/>
            <person name="Terry A.Y."/>
            <person name="Boore J.L."/>
            <person name="Grigoriev I.V."/>
            <person name="Lindberg D.R."/>
            <person name="Seaver E.C."/>
            <person name="Weisblat D.A."/>
            <person name="Putnam N.H."/>
            <person name="Rokhsar D.S."/>
        </authorList>
    </citation>
    <scope>NUCLEOTIDE SEQUENCE</scope>
    <source>
        <strain evidence="1 3">I ESC-2004</strain>
    </source>
</reference>
<reference evidence="3" key="1">
    <citation type="submission" date="2012-12" db="EMBL/GenBank/DDBJ databases">
        <authorList>
            <person name="Hellsten U."/>
            <person name="Grimwood J."/>
            <person name="Chapman J.A."/>
            <person name="Shapiro H."/>
            <person name="Aerts A."/>
            <person name="Otillar R.P."/>
            <person name="Terry A.Y."/>
            <person name="Boore J.L."/>
            <person name="Simakov O."/>
            <person name="Marletaz F."/>
            <person name="Cho S.-J."/>
            <person name="Edsinger-Gonzales E."/>
            <person name="Havlak P."/>
            <person name="Kuo D.-H."/>
            <person name="Larsson T."/>
            <person name="Lv J."/>
            <person name="Arendt D."/>
            <person name="Savage R."/>
            <person name="Osoegawa K."/>
            <person name="de Jong P."/>
            <person name="Lindberg D.R."/>
            <person name="Seaver E.C."/>
            <person name="Weisblat D.A."/>
            <person name="Putnam N.H."/>
            <person name="Grigoriev I.V."/>
            <person name="Rokhsar D.S."/>
        </authorList>
    </citation>
    <scope>NUCLEOTIDE SEQUENCE</scope>
    <source>
        <strain evidence="3">I ESC-2004</strain>
    </source>
</reference>
<dbReference type="EnsemblMetazoa" id="CapteT216726">
    <property type="protein sequence ID" value="CapteP216726"/>
    <property type="gene ID" value="CapteG216726"/>
</dbReference>
<dbReference type="EMBL" id="AMQN01032400">
    <property type="status" value="NOT_ANNOTATED_CDS"/>
    <property type="molecule type" value="Genomic_DNA"/>
</dbReference>
<dbReference type="Proteomes" id="UP000014760">
    <property type="component" value="Unassembled WGS sequence"/>
</dbReference>
<accession>R7T8M7</accession>